<sequence>MEKIRQAFLSSNSSIDFIECCSCPYIILPYSQDSQASDLDCYIDVFYIKKGGAELMFNAPPSIKLSPGEFIFLNRKCSDCFFLTGGQDTEILQTRVVPRGLYKDLIVYYGCYNSLYVLDSGHIDVIPVASEMISLLLKLQKNKSEAILSLEVPISLFFIHIYLNKVANSSLPFNNTGHQFFKLILEMIKSPDYPWRVKDMAKEYNMNPNSFISEFKKISGFTPCNFLKKTRLNRGRQLLENTDIPVAVIARQCGYNSHASFAFYFKKEYGLSPLKMRNNAQSKYMLEISERLNQQ</sequence>
<evidence type="ECO:0000256" key="3">
    <source>
        <dbReference type="ARBA" id="ARBA00023163"/>
    </source>
</evidence>
<evidence type="ECO:0000313" key="5">
    <source>
        <dbReference type="EMBL" id="ECF6076217.1"/>
    </source>
</evidence>
<gene>
    <name evidence="5" type="ORF">FNH47_19870</name>
</gene>
<dbReference type="PROSITE" id="PS00041">
    <property type="entry name" value="HTH_ARAC_FAMILY_1"/>
    <property type="match status" value="1"/>
</dbReference>
<proteinExistence type="predicted"/>
<protein>
    <submittedName>
        <fullName evidence="5">Helix-turn-helix transcriptional regulator</fullName>
    </submittedName>
</protein>
<name>A0A5Y2SJR8_SALHO</name>
<organism evidence="5">
    <name type="scientific">Salmonella houtenae</name>
    <dbReference type="NCBI Taxonomy" id="59205"/>
    <lineage>
        <taxon>Bacteria</taxon>
        <taxon>Pseudomonadati</taxon>
        <taxon>Pseudomonadota</taxon>
        <taxon>Gammaproteobacteria</taxon>
        <taxon>Enterobacterales</taxon>
        <taxon>Enterobacteriaceae</taxon>
        <taxon>Salmonella</taxon>
    </lineage>
</organism>
<dbReference type="EMBL" id="AAILSW010000052">
    <property type="protein sequence ID" value="ECF6076217.1"/>
    <property type="molecule type" value="Genomic_DNA"/>
</dbReference>
<dbReference type="PANTHER" id="PTHR43280:SF11">
    <property type="entry name" value="RCS-SPECIFIC HTH-TYPE TRANSCRIPTIONAL ACTIVATOR RCLR"/>
    <property type="match status" value="1"/>
</dbReference>
<dbReference type="SUPFAM" id="SSF46689">
    <property type="entry name" value="Homeodomain-like"/>
    <property type="match status" value="1"/>
</dbReference>
<keyword evidence="3" id="KW-0804">Transcription</keyword>
<dbReference type="InterPro" id="IPR009057">
    <property type="entry name" value="Homeodomain-like_sf"/>
</dbReference>
<dbReference type="GO" id="GO:0003700">
    <property type="term" value="F:DNA-binding transcription factor activity"/>
    <property type="evidence" value="ECO:0007669"/>
    <property type="project" value="InterPro"/>
</dbReference>
<dbReference type="GO" id="GO:0043565">
    <property type="term" value="F:sequence-specific DNA binding"/>
    <property type="evidence" value="ECO:0007669"/>
    <property type="project" value="InterPro"/>
</dbReference>
<dbReference type="SMART" id="SM00342">
    <property type="entry name" value="HTH_ARAC"/>
    <property type="match status" value="1"/>
</dbReference>
<dbReference type="Gene3D" id="1.10.10.60">
    <property type="entry name" value="Homeodomain-like"/>
    <property type="match status" value="2"/>
</dbReference>
<accession>A0A5Y2SJR8</accession>
<dbReference type="AlphaFoldDB" id="A0A5Y2SJR8"/>
<dbReference type="InterPro" id="IPR018060">
    <property type="entry name" value="HTH_AraC"/>
</dbReference>
<dbReference type="PANTHER" id="PTHR43280">
    <property type="entry name" value="ARAC-FAMILY TRANSCRIPTIONAL REGULATOR"/>
    <property type="match status" value="1"/>
</dbReference>
<dbReference type="Proteomes" id="UP000839836">
    <property type="component" value="Unassembled WGS sequence"/>
</dbReference>
<keyword evidence="2" id="KW-0238">DNA-binding</keyword>
<evidence type="ECO:0000259" key="4">
    <source>
        <dbReference type="PROSITE" id="PS01124"/>
    </source>
</evidence>
<evidence type="ECO:0000256" key="1">
    <source>
        <dbReference type="ARBA" id="ARBA00023015"/>
    </source>
</evidence>
<dbReference type="InterPro" id="IPR018062">
    <property type="entry name" value="HTH_AraC-typ_CS"/>
</dbReference>
<evidence type="ECO:0000256" key="2">
    <source>
        <dbReference type="ARBA" id="ARBA00023125"/>
    </source>
</evidence>
<dbReference type="PROSITE" id="PS01124">
    <property type="entry name" value="HTH_ARAC_FAMILY_2"/>
    <property type="match status" value="1"/>
</dbReference>
<feature type="domain" description="HTH araC/xylS-type" evidence="4">
    <location>
        <begin position="178"/>
        <end position="279"/>
    </location>
</feature>
<reference evidence="5" key="1">
    <citation type="submission" date="2019-07" db="EMBL/GenBank/DDBJ databases">
        <authorList>
            <person name="Ashton P.M."/>
            <person name="Dallman T."/>
            <person name="Nair S."/>
            <person name="De Pinna E."/>
            <person name="Peters T."/>
            <person name="Grant K."/>
        </authorList>
    </citation>
    <scope>NUCLEOTIDE SEQUENCE [LARGE SCALE GENOMIC DNA]</scope>
    <source>
        <strain evidence="5">674345</strain>
    </source>
</reference>
<comment type="caution">
    <text evidence="5">The sequence shown here is derived from an EMBL/GenBank/DDBJ whole genome shotgun (WGS) entry which is preliminary data.</text>
</comment>
<dbReference type="Pfam" id="PF12833">
    <property type="entry name" value="HTH_18"/>
    <property type="match status" value="1"/>
</dbReference>
<keyword evidence="1" id="KW-0805">Transcription regulation</keyword>